<dbReference type="Proteomes" id="UP000824093">
    <property type="component" value="Unassembled WGS sequence"/>
</dbReference>
<dbReference type="InterPro" id="IPR001387">
    <property type="entry name" value="Cro/C1-type_HTH"/>
</dbReference>
<evidence type="ECO:0000313" key="5">
    <source>
        <dbReference type="Proteomes" id="UP000824093"/>
    </source>
</evidence>
<keyword evidence="2" id="KW-0812">Transmembrane</keyword>
<dbReference type="Pfam" id="PF01381">
    <property type="entry name" value="HTH_3"/>
    <property type="match status" value="1"/>
</dbReference>
<comment type="caution">
    <text evidence="4">The sequence shown here is derived from an EMBL/GenBank/DDBJ whole genome shotgun (WGS) entry which is preliminary data.</text>
</comment>
<organism evidence="4 5">
    <name type="scientific">Candidatus Merdicola faecigallinarum</name>
    <dbReference type="NCBI Taxonomy" id="2840862"/>
    <lineage>
        <taxon>Bacteria</taxon>
        <taxon>Bacillati</taxon>
        <taxon>Bacillota</taxon>
        <taxon>Clostridia</taxon>
        <taxon>Candidatus Merdicola</taxon>
    </lineage>
</organism>
<dbReference type="EMBL" id="DVNH01000049">
    <property type="protein sequence ID" value="HIU52273.1"/>
    <property type="molecule type" value="Genomic_DNA"/>
</dbReference>
<feature type="transmembrane region" description="Helical" evidence="2">
    <location>
        <begin position="80"/>
        <end position="99"/>
    </location>
</feature>
<name>A0A9D1M1Q9_9FIRM</name>
<dbReference type="PANTHER" id="PTHR46558">
    <property type="entry name" value="TRACRIPTIONAL REGULATORY PROTEIN-RELATED-RELATED"/>
    <property type="match status" value="1"/>
</dbReference>
<dbReference type="AlphaFoldDB" id="A0A9D1M1Q9"/>
<reference evidence="4" key="1">
    <citation type="submission" date="2020-10" db="EMBL/GenBank/DDBJ databases">
        <authorList>
            <person name="Gilroy R."/>
        </authorList>
    </citation>
    <scope>NUCLEOTIDE SEQUENCE</scope>
    <source>
        <strain evidence="4">CHK195-15760</strain>
    </source>
</reference>
<evidence type="ECO:0000256" key="1">
    <source>
        <dbReference type="ARBA" id="ARBA00023125"/>
    </source>
</evidence>
<sequence length="133" mass="14754">MKMRSIGETIASLRKEKGMTQNELAEKMNVTDKAVSKWERDLSCPDVNTISKLADILEVSVEELLKAKKKDNLEMKTKDLMNLIFKAVALAMGIAAVTLNILNQIAVKSSIIMLGIGIICISIYLLTNKENKN</sequence>
<feature type="domain" description="HTH cro/C1-type" evidence="3">
    <location>
        <begin position="10"/>
        <end position="64"/>
    </location>
</feature>
<gene>
    <name evidence="4" type="ORF">IAB70_06665</name>
</gene>
<proteinExistence type="predicted"/>
<keyword evidence="2" id="KW-0472">Membrane</keyword>
<protein>
    <submittedName>
        <fullName evidence="4">Helix-turn-helix transcriptional regulator</fullName>
    </submittedName>
</protein>
<dbReference type="Gene3D" id="1.10.260.40">
    <property type="entry name" value="lambda repressor-like DNA-binding domains"/>
    <property type="match status" value="1"/>
</dbReference>
<dbReference type="InterPro" id="IPR010982">
    <property type="entry name" value="Lambda_DNA-bd_dom_sf"/>
</dbReference>
<dbReference type="GO" id="GO:0003677">
    <property type="term" value="F:DNA binding"/>
    <property type="evidence" value="ECO:0007669"/>
    <property type="project" value="UniProtKB-KW"/>
</dbReference>
<evidence type="ECO:0000313" key="4">
    <source>
        <dbReference type="EMBL" id="HIU52273.1"/>
    </source>
</evidence>
<dbReference type="SUPFAM" id="SSF47413">
    <property type="entry name" value="lambda repressor-like DNA-binding domains"/>
    <property type="match status" value="1"/>
</dbReference>
<keyword evidence="1" id="KW-0238">DNA-binding</keyword>
<evidence type="ECO:0000256" key="2">
    <source>
        <dbReference type="SAM" id="Phobius"/>
    </source>
</evidence>
<keyword evidence="2" id="KW-1133">Transmembrane helix</keyword>
<accession>A0A9D1M1Q9</accession>
<feature type="transmembrane region" description="Helical" evidence="2">
    <location>
        <begin position="105"/>
        <end position="127"/>
    </location>
</feature>
<dbReference type="PANTHER" id="PTHR46558:SF11">
    <property type="entry name" value="HTH-TYPE TRANSCRIPTIONAL REGULATOR XRE"/>
    <property type="match status" value="1"/>
</dbReference>
<dbReference type="SMART" id="SM00530">
    <property type="entry name" value="HTH_XRE"/>
    <property type="match status" value="1"/>
</dbReference>
<dbReference type="PROSITE" id="PS50943">
    <property type="entry name" value="HTH_CROC1"/>
    <property type="match status" value="1"/>
</dbReference>
<dbReference type="CDD" id="cd00093">
    <property type="entry name" value="HTH_XRE"/>
    <property type="match status" value="1"/>
</dbReference>
<evidence type="ECO:0000259" key="3">
    <source>
        <dbReference type="PROSITE" id="PS50943"/>
    </source>
</evidence>
<reference evidence="4" key="2">
    <citation type="journal article" date="2021" name="PeerJ">
        <title>Extensive microbial diversity within the chicken gut microbiome revealed by metagenomics and culture.</title>
        <authorList>
            <person name="Gilroy R."/>
            <person name="Ravi A."/>
            <person name="Getino M."/>
            <person name="Pursley I."/>
            <person name="Horton D.L."/>
            <person name="Alikhan N.F."/>
            <person name="Baker D."/>
            <person name="Gharbi K."/>
            <person name="Hall N."/>
            <person name="Watson M."/>
            <person name="Adriaenssens E.M."/>
            <person name="Foster-Nyarko E."/>
            <person name="Jarju S."/>
            <person name="Secka A."/>
            <person name="Antonio M."/>
            <person name="Oren A."/>
            <person name="Chaudhuri R.R."/>
            <person name="La Ragione R."/>
            <person name="Hildebrand F."/>
            <person name="Pallen M.J."/>
        </authorList>
    </citation>
    <scope>NUCLEOTIDE SEQUENCE</scope>
    <source>
        <strain evidence="4">CHK195-15760</strain>
    </source>
</reference>